<dbReference type="RefSeq" id="XP_013867589.1">
    <property type="nucleotide sequence ID" value="XM_014012135.1"/>
</dbReference>
<keyword evidence="6" id="KW-1185">Reference proteome</keyword>
<dbReference type="InParanoid" id="A0A2I4BIL5"/>
<feature type="chain" id="PRO_5014188158" evidence="5">
    <location>
        <begin position="21"/>
        <end position="107"/>
    </location>
</feature>
<dbReference type="Gene3D" id="2.60.40.1900">
    <property type="entry name" value="Beta-microseminoprotein (PSP94) domain"/>
    <property type="match status" value="1"/>
</dbReference>
<evidence type="ECO:0000256" key="3">
    <source>
        <dbReference type="ARBA" id="ARBA00022525"/>
    </source>
</evidence>
<reference evidence="7" key="1">
    <citation type="submission" date="2025-08" db="UniProtKB">
        <authorList>
            <consortium name="RefSeq"/>
        </authorList>
    </citation>
    <scope>IDENTIFICATION</scope>
</reference>
<dbReference type="Proteomes" id="UP000192220">
    <property type="component" value="Unplaced"/>
</dbReference>
<dbReference type="Pfam" id="PF05825">
    <property type="entry name" value="PSP94"/>
    <property type="match status" value="1"/>
</dbReference>
<comment type="subcellular location">
    <subcellularLocation>
        <location evidence="1">Secreted</location>
    </subcellularLocation>
</comment>
<name>A0A2I4BIL5_AUSLI</name>
<comment type="similarity">
    <text evidence="2">Belongs to the beta-microseminoprotein family.</text>
</comment>
<keyword evidence="5" id="KW-0732">Signal</keyword>
<evidence type="ECO:0000256" key="1">
    <source>
        <dbReference type="ARBA" id="ARBA00004613"/>
    </source>
</evidence>
<evidence type="ECO:0000256" key="4">
    <source>
        <dbReference type="ARBA" id="ARBA00023157"/>
    </source>
</evidence>
<evidence type="ECO:0000256" key="5">
    <source>
        <dbReference type="SAM" id="SignalP"/>
    </source>
</evidence>
<dbReference type="AlphaFoldDB" id="A0A2I4BIL5"/>
<organism evidence="6 7">
    <name type="scientific">Austrofundulus limnaeus</name>
    <name type="common">Annual killifish</name>
    <dbReference type="NCBI Taxonomy" id="52670"/>
    <lineage>
        <taxon>Eukaryota</taxon>
        <taxon>Metazoa</taxon>
        <taxon>Chordata</taxon>
        <taxon>Craniata</taxon>
        <taxon>Vertebrata</taxon>
        <taxon>Euteleostomi</taxon>
        <taxon>Actinopterygii</taxon>
        <taxon>Neopterygii</taxon>
        <taxon>Teleostei</taxon>
        <taxon>Neoteleostei</taxon>
        <taxon>Acanthomorphata</taxon>
        <taxon>Ovalentaria</taxon>
        <taxon>Atherinomorphae</taxon>
        <taxon>Cyprinodontiformes</taxon>
        <taxon>Rivulidae</taxon>
        <taxon>Austrofundulus</taxon>
    </lineage>
</organism>
<evidence type="ECO:0000256" key="2">
    <source>
        <dbReference type="ARBA" id="ARBA00010352"/>
    </source>
</evidence>
<dbReference type="InterPro" id="IPR008735">
    <property type="entry name" value="PSP94"/>
</dbReference>
<accession>A0A2I4BIL5</accession>
<dbReference type="PANTHER" id="PTHR10500:SF7">
    <property type="entry name" value="BETA-MICROSEMINOPROTEIN"/>
    <property type="match status" value="1"/>
</dbReference>
<dbReference type="PANTHER" id="PTHR10500">
    <property type="entry name" value="BETA-MICROSEMINOPROTEIN"/>
    <property type="match status" value="1"/>
</dbReference>
<keyword evidence="4" id="KW-1015">Disulfide bond</keyword>
<keyword evidence="3" id="KW-0964">Secreted</keyword>
<feature type="signal peptide" evidence="5">
    <location>
        <begin position="1"/>
        <end position="20"/>
    </location>
</feature>
<dbReference type="OrthoDB" id="6076852at2759"/>
<evidence type="ECO:0000313" key="6">
    <source>
        <dbReference type="Proteomes" id="UP000192220"/>
    </source>
</evidence>
<sequence>MMKLLALALLLCVLASPSNAQCFSKDVTPGQTDCVDLVDNTRHEVGTKWRNSACQDCTCSECCAAYSTPTGFPDDCIAEFDSDACVYVVHKKDDPSELCPVTSAVGK</sequence>
<dbReference type="GeneID" id="106520168"/>
<dbReference type="KEGG" id="alim:106520168"/>
<gene>
    <name evidence="7" type="primary">LOC106520168</name>
</gene>
<evidence type="ECO:0000313" key="7">
    <source>
        <dbReference type="RefSeq" id="XP_013867589.1"/>
    </source>
</evidence>
<protein>
    <submittedName>
        <fullName evidence="7">Beta-microseminoprotein</fullName>
    </submittedName>
</protein>
<proteinExistence type="inferred from homology"/>
<dbReference type="GO" id="GO:0005576">
    <property type="term" value="C:extracellular region"/>
    <property type="evidence" value="ECO:0007669"/>
    <property type="project" value="UniProtKB-SubCell"/>
</dbReference>